<organism evidence="2 3">
    <name type="scientific">Hyaloscypha variabilis (strain UAMH 11265 / GT02V1 / F)</name>
    <name type="common">Meliniomyces variabilis</name>
    <dbReference type="NCBI Taxonomy" id="1149755"/>
    <lineage>
        <taxon>Eukaryota</taxon>
        <taxon>Fungi</taxon>
        <taxon>Dikarya</taxon>
        <taxon>Ascomycota</taxon>
        <taxon>Pezizomycotina</taxon>
        <taxon>Leotiomycetes</taxon>
        <taxon>Helotiales</taxon>
        <taxon>Hyaloscyphaceae</taxon>
        <taxon>Hyaloscypha</taxon>
        <taxon>Hyaloscypha variabilis</taxon>
    </lineage>
</organism>
<evidence type="ECO:0000313" key="2">
    <source>
        <dbReference type="EMBL" id="PMD35954.1"/>
    </source>
</evidence>
<gene>
    <name evidence="2" type="ORF">L207DRAFT_569355</name>
</gene>
<name>A0A2J6RBR5_HYAVF</name>
<evidence type="ECO:0000313" key="3">
    <source>
        <dbReference type="Proteomes" id="UP000235786"/>
    </source>
</evidence>
<dbReference type="Proteomes" id="UP000235786">
    <property type="component" value="Unassembled WGS sequence"/>
</dbReference>
<feature type="compositionally biased region" description="Low complexity" evidence="1">
    <location>
        <begin position="64"/>
        <end position="92"/>
    </location>
</feature>
<dbReference type="OrthoDB" id="3549860at2759"/>
<sequence length="723" mass="81122">MAPEIWEVSPEPDDEPISNGIVGHNGPRAVEALDTLPARTPTYSDPLTALHSSKTQASTKSGFTSVLPSSSPSSLSSSTSNSTMPSSPPSSSEEPRILRTIEVKKPVKLSRQQERDHAIVQAAIEATSKLAMTTSRKRSHSTHTKDSQSSQAPVAPPAKKPNAFSKMMAASKKEEWAPAPADSRPWTHVFEKALASVATEDNVRFVGERQWADAVSQSIINSVQCQIIPQVFSRAPTQYKLNALHALIEIASAIAYAPQSTASDLVRTGRVPAFLIDEMYKVTELMSEVDVKRVIAEKAFVDKVRELRQRPQILWEGSTWNGLDDVLRVFKDPGPVDFRRIYQKIEDNIAASYGRRKSVKWAMSIIQADVSSYLKSDTCVETRYNAMNVLVDIVLLMQKHYYGHSEYPNDPREFNEALSAALLMIGKSFDISEINQIVHNVDSKGAAALSTHFHDMQALTNYDILCMRRLNGKEHTKLLYRTLGQLKRQSEGDTNKDGGNQCKGSLIAKIMHLRLKTLEKMFDWKTSWDNLDDTIEIFVDTTVVLNFEHYRRKIDSAVRITPMYSMNIDLEWEKKIRDSFEHIISRIFVRASGRANWETKLHAVKILAHIGLCILELCSPTRPPWQTELLNDHLAEDMLTDAMLSLCHSLAKTEEARRLSDEDLVEDMLELDRRRSCIPEAMEGLDGVLSVIRDPESLVSKASKRAKVAAISKMTHVIDLTED</sequence>
<feature type="region of interest" description="Disordered" evidence="1">
    <location>
        <begin position="38"/>
        <end position="97"/>
    </location>
</feature>
<protein>
    <submittedName>
        <fullName evidence="2">Uncharacterized protein</fullName>
    </submittedName>
</protein>
<dbReference type="EMBL" id="KZ613951">
    <property type="protein sequence ID" value="PMD35954.1"/>
    <property type="molecule type" value="Genomic_DNA"/>
</dbReference>
<reference evidence="2 3" key="1">
    <citation type="submission" date="2016-04" db="EMBL/GenBank/DDBJ databases">
        <title>A degradative enzymes factory behind the ericoid mycorrhizal symbiosis.</title>
        <authorList>
            <consortium name="DOE Joint Genome Institute"/>
            <person name="Martino E."/>
            <person name="Morin E."/>
            <person name="Grelet G."/>
            <person name="Kuo A."/>
            <person name="Kohler A."/>
            <person name="Daghino S."/>
            <person name="Barry K."/>
            <person name="Choi C."/>
            <person name="Cichocki N."/>
            <person name="Clum A."/>
            <person name="Copeland A."/>
            <person name="Hainaut M."/>
            <person name="Haridas S."/>
            <person name="Labutti K."/>
            <person name="Lindquist E."/>
            <person name="Lipzen A."/>
            <person name="Khouja H.-R."/>
            <person name="Murat C."/>
            <person name="Ohm R."/>
            <person name="Olson A."/>
            <person name="Spatafora J."/>
            <person name="Veneault-Fourrey C."/>
            <person name="Henrissat B."/>
            <person name="Grigoriev I."/>
            <person name="Martin F."/>
            <person name="Perotto S."/>
        </authorList>
    </citation>
    <scope>NUCLEOTIDE SEQUENCE [LARGE SCALE GENOMIC DNA]</scope>
    <source>
        <strain evidence="2 3">F</strain>
    </source>
</reference>
<feature type="region of interest" description="Disordered" evidence="1">
    <location>
        <begin position="1"/>
        <end position="26"/>
    </location>
</feature>
<feature type="compositionally biased region" description="Polar residues" evidence="1">
    <location>
        <begin position="41"/>
        <end position="63"/>
    </location>
</feature>
<accession>A0A2J6RBR5</accession>
<evidence type="ECO:0000256" key="1">
    <source>
        <dbReference type="SAM" id="MobiDB-lite"/>
    </source>
</evidence>
<dbReference type="AlphaFoldDB" id="A0A2J6RBR5"/>
<proteinExistence type="predicted"/>
<feature type="region of interest" description="Disordered" evidence="1">
    <location>
        <begin position="130"/>
        <end position="161"/>
    </location>
</feature>
<keyword evidence="3" id="KW-1185">Reference proteome</keyword>